<accession>A0AAD8REQ8</accession>
<evidence type="ECO:0000256" key="6">
    <source>
        <dbReference type="SAM" id="MobiDB-lite"/>
    </source>
</evidence>
<dbReference type="GO" id="GO:0006865">
    <property type="term" value="P:amino acid transport"/>
    <property type="evidence" value="ECO:0007669"/>
    <property type="project" value="UniProtKB-KW"/>
</dbReference>
<keyword evidence="3" id="KW-0029">Amino-acid transport</keyword>
<feature type="transmembrane region" description="Helical" evidence="7">
    <location>
        <begin position="218"/>
        <end position="237"/>
    </location>
</feature>
<evidence type="ECO:0000256" key="2">
    <source>
        <dbReference type="ARBA" id="ARBA00022692"/>
    </source>
</evidence>
<keyword evidence="3" id="KW-0813">Transport</keyword>
<dbReference type="EMBL" id="JAUUTY010000006">
    <property type="protein sequence ID" value="KAK1618729.1"/>
    <property type="molecule type" value="Genomic_DNA"/>
</dbReference>
<feature type="compositionally biased region" description="Low complexity" evidence="6">
    <location>
        <begin position="119"/>
        <end position="150"/>
    </location>
</feature>
<name>A0AAD8REQ8_LOLMU</name>
<organism evidence="9 10">
    <name type="scientific">Lolium multiflorum</name>
    <name type="common">Italian ryegrass</name>
    <name type="synonym">Lolium perenne subsp. multiflorum</name>
    <dbReference type="NCBI Taxonomy" id="4521"/>
    <lineage>
        <taxon>Eukaryota</taxon>
        <taxon>Viridiplantae</taxon>
        <taxon>Streptophyta</taxon>
        <taxon>Embryophyta</taxon>
        <taxon>Tracheophyta</taxon>
        <taxon>Spermatophyta</taxon>
        <taxon>Magnoliopsida</taxon>
        <taxon>Liliopsida</taxon>
        <taxon>Poales</taxon>
        <taxon>Poaceae</taxon>
        <taxon>BOP clade</taxon>
        <taxon>Pooideae</taxon>
        <taxon>Poodae</taxon>
        <taxon>Poeae</taxon>
        <taxon>Poeae Chloroplast Group 2 (Poeae type)</taxon>
        <taxon>Loliodinae</taxon>
        <taxon>Loliinae</taxon>
        <taxon>Lolium</taxon>
    </lineage>
</organism>
<keyword evidence="5 7" id="KW-0472">Membrane</keyword>
<dbReference type="Pfam" id="PF01490">
    <property type="entry name" value="Aa_trans"/>
    <property type="match status" value="1"/>
</dbReference>
<evidence type="ECO:0000256" key="3">
    <source>
        <dbReference type="ARBA" id="ARBA00022970"/>
    </source>
</evidence>
<feature type="compositionally biased region" description="Basic and acidic residues" evidence="6">
    <location>
        <begin position="56"/>
        <end position="65"/>
    </location>
</feature>
<dbReference type="GO" id="GO:0016020">
    <property type="term" value="C:membrane"/>
    <property type="evidence" value="ECO:0007669"/>
    <property type="project" value="UniProtKB-SubCell"/>
</dbReference>
<proteinExistence type="predicted"/>
<feature type="domain" description="Amino acid transporter transmembrane" evidence="8">
    <location>
        <begin position="215"/>
        <end position="254"/>
    </location>
</feature>
<evidence type="ECO:0000256" key="7">
    <source>
        <dbReference type="SAM" id="Phobius"/>
    </source>
</evidence>
<dbReference type="AlphaFoldDB" id="A0AAD8REQ8"/>
<sequence>MCLLSLYLQPRELSAAIPPPSARSPSRRLSHFVAVPVARAATAAVDGLAVLDGRRPCRDGLDRRALPPPRARTLPPRRTARTAEQGVVRASTCAASSARTERARQRRRRAGTAAGGGCAARQTRPRAVAGRGAPGGIAPMATPRAPLRRAGNGGRPAGRCARPPRRRPLVCVLATEHGEQHAACHGVRRQGGELLVLPAPHDKEDSLLTPLLSQPKTFANVFIAVVGSGVLGLPYTFSRTGWAAGSILLLAVAGWAAGWATAWVR</sequence>
<keyword evidence="10" id="KW-1185">Reference proteome</keyword>
<feature type="transmembrane region" description="Helical" evidence="7">
    <location>
        <begin position="243"/>
        <end position="264"/>
    </location>
</feature>
<evidence type="ECO:0000256" key="5">
    <source>
        <dbReference type="ARBA" id="ARBA00023136"/>
    </source>
</evidence>
<keyword evidence="4 7" id="KW-1133">Transmembrane helix</keyword>
<dbReference type="InterPro" id="IPR013057">
    <property type="entry name" value="AA_transpt_TM"/>
</dbReference>
<evidence type="ECO:0000256" key="4">
    <source>
        <dbReference type="ARBA" id="ARBA00022989"/>
    </source>
</evidence>
<feature type="compositionally biased region" description="Low complexity" evidence="6">
    <location>
        <begin position="89"/>
        <end position="98"/>
    </location>
</feature>
<keyword evidence="2 7" id="KW-0812">Transmembrane</keyword>
<protein>
    <recommendedName>
        <fullName evidence="8">Amino acid transporter transmembrane domain-containing protein</fullName>
    </recommendedName>
</protein>
<feature type="region of interest" description="Disordered" evidence="6">
    <location>
        <begin position="56"/>
        <end position="161"/>
    </location>
</feature>
<reference evidence="9" key="1">
    <citation type="submission" date="2023-07" db="EMBL/GenBank/DDBJ databases">
        <title>A chromosome-level genome assembly of Lolium multiflorum.</title>
        <authorList>
            <person name="Chen Y."/>
            <person name="Copetti D."/>
            <person name="Kolliker R."/>
            <person name="Studer B."/>
        </authorList>
    </citation>
    <scope>NUCLEOTIDE SEQUENCE</scope>
    <source>
        <strain evidence="9">02402/16</strain>
        <tissue evidence="9">Leaf</tissue>
    </source>
</reference>
<comment type="subcellular location">
    <subcellularLocation>
        <location evidence="1">Membrane</location>
    </subcellularLocation>
</comment>
<evidence type="ECO:0000256" key="1">
    <source>
        <dbReference type="ARBA" id="ARBA00004370"/>
    </source>
</evidence>
<gene>
    <name evidence="9" type="ORF">QYE76_024246</name>
</gene>
<comment type="caution">
    <text evidence="9">The sequence shown here is derived from an EMBL/GenBank/DDBJ whole genome shotgun (WGS) entry which is preliminary data.</text>
</comment>
<evidence type="ECO:0000259" key="8">
    <source>
        <dbReference type="Pfam" id="PF01490"/>
    </source>
</evidence>
<evidence type="ECO:0000313" key="9">
    <source>
        <dbReference type="EMBL" id="KAK1618729.1"/>
    </source>
</evidence>
<dbReference type="Proteomes" id="UP001231189">
    <property type="component" value="Unassembled WGS sequence"/>
</dbReference>
<evidence type="ECO:0000313" key="10">
    <source>
        <dbReference type="Proteomes" id="UP001231189"/>
    </source>
</evidence>